<organism evidence="1 2">
    <name type="scientific">Brachyspira aalborgi</name>
    <dbReference type="NCBI Taxonomy" id="29522"/>
    <lineage>
        <taxon>Bacteria</taxon>
        <taxon>Pseudomonadati</taxon>
        <taxon>Spirochaetota</taxon>
        <taxon>Spirochaetia</taxon>
        <taxon>Brachyspirales</taxon>
        <taxon>Brachyspiraceae</taxon>
        <taxon>Brachyspira</taxon>
    </lineage>
</organism>
<dbReference type="Pfam" id="PF07507">
    <property type="entry name" value="WavE"/>
    <property type="match status" value="1"/>
</dbReference>
<accession>A0A5C8F4S6</accession>
<gene>
    <name evidence="1" type="ORF">EPJ70_08075</name>
</gene>
<reference evidence="1 2" key="1">
    <citation type="journal article" date="1992" name="Lakartidningen">
        <title>[Penicillin V and not amoxicillin is the first choice preparation in acute otitis].</title>
        <authorList>
            <person name="Kamme C."/>
            <person name="Lundgren K."/>
            <person name="Prellner K."/>
        </authorList>
    </citation>
    <scope>NUCLEOTIDE SEQUENCE [LARGE SCALE GENOMIC DNA]</scope>
    <source>
        <strain evidence="1 2">PC3714II</strain>
    </source>
</reference>
<dbReference type="InterPro" id="IPR011122">
    <property type="entry name" value="WavE"/>
</dbReference>
<comment type="caution">
    <text evidence="1">The sequence shown here is derived from an EMBL/GenBank/DDBJ whole genome shotgun (WGS) entry which is preliminary data.</text>
</comment>
<dbReference type="Proteomes" id="UP000324574">
    <property type="component" value="Unassembled WGS sequence"/>
</dbReference>
<dbReference type="AlphaFoldDB" id="A0A5C8F4S6"/>
<evidence type="ECO:0000313" key="2">
    <source>
        <dbReference type="Proteomes" id="UP000324574"/>
    </source>
</evidence>
<evidence type="ECO:0000313" key="1">
    <source>
        <dbReference type="EMBL" id="TXJ44182.1"/>
    </source>
</evidence>
<proteinExistence type="predicted"/>
<dbReference type="RefSeq" id="WP_147526889.1">
    <property type="nucleotide sequence ID" value="NZ_SAYG01000009.1"/>
</dbReference>
<dbReference type="EMBL" id="SAYG01000009">
    <property type="protein sequence ID" value="TXJ44182.1"/>
    <property type="molecule type" value="Genomic_DNA"/>
</dbReference>
<name>A0A5C8F4S6_9SPIR</name>
<protein>
    <submittedName>
        <fullName evidence="1">Uncharacterized protein</fullName>
    </submittedName>
</protein>
<sequence length="66" mass="7421">MVINIIDTKDISVVVQGAIDKGYTPLCLKSIRKYLPESEIILSTWEGSDVENLDYDVLVLNKDHEA</sequence>